<name>A0AAW4MRM7_9FIRM</name>
<protein>
    <submittedName>
        <fullName evidence="3">ATP-binding protein</fullName>
    </submittedName>
</protein>
<dbReference type="GO" id="GO:0005524">
    <property type="term" value="F:ATP binding"/>
    <property type="evidence" value="ECO:0007669"/>
    <property type="project" value="UniProtKB-KW"/>
</dbReference>
<feature type="domain" description="DUF4143" evidence="2">
    <location>
        <begin position="198"/>
        <end position="344"/>
    </location>
</feature>
<evidence type="ECO:0000259" key="2">
    <source>
        <dbReference type="Pfam" id="PF13635"/>
    </source>
</evidence>
<dbReference type="InterPro" id="IPR041682">
    <property type="entry name" value="AAA_14"/>
</dbReference>
<dbReference type="Pfam" id="PF13173">
    <property type="entry name" value="AAA_14"/>
    <property type="match status" value="1"/>
</dbReference>
<keyword evidence="3" id="KW-0547">Nucleotide-binding</keyword>
<dbReference type="PANTHER" id="PTHR33295:SF20">
    <property type="entry name" value="ATPASE"/>
    <property type="match status" value="1"/>
</dbReference>
<dbReference type="RefSeq" id="WP_217746967.1">
    <property type="nucleotide sequence ID" value="NZ_JAHOEG010000004.1"/>
</dbReference>
<dbReference type="AlphaFoldDB" id="A0AAW4MRM7"/>
<dbReference type="Pfam" id="PF13635">
    <property type="entry name" value="DUF4143"/>
    <property type="match status" value="1"/>
</dbReference>
<dbReference type="InterPro" id="IPR025420">
    <property type="entry name" value="DUF4143"/>
</dbReference>
<dbReference type="Proteomes" id="UP001196408">
    <property type="component" value="Unassembled WGS sequence"/>
</dbReference>
<dbReference type="PANTHER" id="PTHR33295">
    <property type="entry name" value="ATPASE"/>
    <property type="match status" value="1"/>
</dbReference>
<dbReference type="EMBL" id="JAHOEL010000004">
    <property type="protein sequence ID" value="MBV3391913.1"/>
    <property type="molecule type" value="Genomic_DNA"/>
</dbReference>
<dbReference type="EMBL" id="JAHOEF010000004">
    <property type="protein sequence ID" value="MBV3381889.1"/>
    <property type="molecule type" value="Genomic_DNA"/>
</dbReference>
<evidence type="ECO:0000313" key="4">
    <source>
        <dbReference type="EMBL" id="MBV3391913.1"/>
    </source>
</evidence>
<keyword evidence="6" id="KW-1185">Reference proteome</keyword>
<evidence type="ECO:0000313" key="5">
    <source>
        <dbReference type="Proteomes" id="UP001196408"/>
    </source>
</evidence>
<evidence type="ECO:0000313" key="3">
    <source>
        <dbReference type="EMBL" id="MBV3381889.1"/>
    </source>
</evidence>
<proteinExistence type="predicted"/>
<sequence>MWVNEMKLLERNYLTKIINVIGTPDIKVITGIRRSGKSCLLLQFMEYINQTDKDANIIFVDFNSLSAEPYLEYHALNNYIEGQYKSNKNNYVCIDEVQMCSGFEKVINSLHSSMKYDIYITGSNAFLLSSDLATLFTGRTYEIEIFPFSYKECLKYYAGQYSLDRYVREGGMPGTLLYREKDDKYKYIRDVFETLIIRDITNKYSMRNKEVIHDLAYFMMDNISSLTSANNISKSLANANIKITDKTIKLYMQYLKDSYLFYKVRRYDIKGKKYLATNDKYYLSDHSFRYAIIGTKNMDYGRVYENIVAIELLRRGYEVYVGKLYKKEVDFVAIKQNEKIYFQVSDDISNQKTFDREVTSLLEIQDAYPKILLANTHHDEYQYEGVKIIDIEEWLKL</sequence>
<comment type="caution">
    <text evidence="3">The sequence shown here is derived from an EMBL/GenBank/DDBJ whole genome shotgun (WGS) entry which is preliminary data.</text>
</comment>
<dbReference type="Proteomes" id="UP001197492">
    <property type="component" value="Unassembled WGS sequence"/>
</dbReference>
<organism evidence="3 5">
    <name type="scientific">Catenibacterium mitsuokai</name>
    <dbReference type="NCBI Taxonomy" id="100886"/>
    <lineage>
        <taxon>Bacteria</taxon>
        <taxon>Bacillati</taxon>
        <taxon>Bacillota</taxon>
        <taxon>Erysipelotrichia</taxon>
        <taxon>Erysipelotrichales</taxon>
        <taxon>Coprobacillaceae</taxon>
        <taxon>Catenibacterium</taxon>
    </lineage>
</organism>
<evidence type="ECO:0000313" key="6">
    <source>
        <dbReference type="Proteomes" id="UP001197492"/>
    </source>
</evidence>
<gene>
    <name evidence="3" type="ORF">KSV97_01320</name>
    <name evidence="4" type="ORF">KSW06_01330</name>
</gene>
<evidence type="ECO:0000259" key="1">
    <source>
        <dbReference type="Pfam" id="PF13173"/>
    </source>
</evidence>
<reference evidence="3 6" key="1">
    <citation type="submission" date="2021-06" db="EMBL/GenBank/DDBJ databases">
        <title>Collection of gut derived symbiotic bacterial strains cultured from healthy donors.</title>
        <authorList>
            <person name="Lin H."/>
            <person name="Littmann E."/>
            <person name="Pamer E.G."/>
        </authorList>
    </citation>
    <scope>NUCLEOTIDE SEQUENCE</scope>
    <source>
        <strain evidence="4 6">MSK.21.70</strain>
        <strain evidence="3">MSK.21.82</strain>
    </source>
</reference>
<accession>A0AAW4MRM7</accession>
<keyword evidence="3" id="KW-0067">ATP-binding</keyword>
<feature type="domain" description="AAA" evidence="1">
    <location>
        <begin position="25"/>
        <end position="154"/>
    </location>
</feature>